<dbReference type="PANTHER" id="PTHR40043">
    <property type="entry name" value="UPF0719 INNER MEMBRANE PROTEIN YJFL"/>
    <property type="match status" value="1"/>
</dbReference>
<evidence type="ECO:0000256" key="7">
    <source>
        <dbReference type="SAM" id="Phobius"/>
    </source>
</evidence>
<keyword evidence="6 7" id="KW-0472">Membrane</keyword>
<evidence type="ECO:0000256" key="1">
    <source>
        <dbReference type="ARBA" id="ARBA00004651"/>
    </source>
</evidence>
<dbReference type="GO" id="GO:0005886">
    <property type="term" value="C:plasma membrane"/>
    <property type="evidence" value="ECO:0007669"/>
    <property type="project" value="UniProtKB-SubCell"/>
</dbReference>
<evidence type="ECO:0000256" key="5">
    <source>
        <dbReference type="ARBA" id="ARBA00022989"/>
    </source>
</evidence>
<organism evidence="8 9">
    <name type="scientific">Bordetella ansorpii</name>
    <dbReference type="NCBI Taxonomy" id="288768"/>
    <lineage>
        <taxon>Bacteria</taxon>
        <taxon>Pseudomonadati</taxon>
        <taxon>Pseudomonadota</taxon>
        <taxon>Betaproteobacteria</taxon>
        <taxon>Burkholderiales</taxon>
        <taxon>Alcaligenaceae</taxon>
        <taxon>Bordetella</taxon>
    </lineage>
</organism>
<dbReference type="OrthoDB" id="8565764at2"/>
<feature type="transmembrane region" description="Helical" evidence="7">
    <location>
        <begin position="45"/>
        <end position="66"/>
    </location>
</feature>
<keyword evidence="5 7" id="KW-1133">Transmembrane helix</keyword>
<dbReference type="PANTHER" id="PTHR40043:SF1">
    <property type="entry name" value="UPF0719 INNER MEMBRANE PROTEIN YJFL"/>
    <property type="match status" value="1"/>
</dbReference>
<dbReference type="Proteomes" id="UP000077037">
    <property type="component" value="Unassembled WGS sequence"/>
</dbReference>
<dbReference type="AlphaFoldDB" id="A0A157M6N1"/>
<feature type="transmembrane region" description="Helical" evidence="7">
    <location>
        <begin position="106"/>
        <end position="125"/>
    </location>
</feature>
<evidence type="ECO:0000256" key="4">
    <source>
        <dbReference type="ARBA" id="ARBA00022692"/>
    </source>
</evidence>
<gene>
    <name evidence="8" type="primary">yjfL</name>
    <name evidence="8" type="ORF">SAMEA1982600_01045</name>
</gene>
<reference evidence="8 9" key="1">
    <citation type="submission" date="2016-03" db="EMBL/GenBank/DDBJ databases">
        <authorList>
            <consortium name="Pathogen Informatics"/>
        </authorList>
    </citation>
    <scope>NUCLEOTIDE SEQUENCE [LARGE SCALE GENOMIC DNA]</scope>
    <source>
        <strain evidence="8 9">NCTC13364</strain>
    </source>
</reference>
<dbReference type="InterPro" id="IPR007140">
    <property type="entry name" value="DUF350"/>
</dbReference>
<dbReference type="RefSeq" id="WP_066409548.1">
    <property type="nucleotide sequence ID" value="NZ_FKBS01000012.1"/>
</dbReference>
<feature type="transmembrane region" description="Helical" evidence="7">
    <location>
        <begin position="6"/>
        <end position="25"/>
    </location>
</feature>
<comment type="similarity">
    <text evidence="2">Belongs to the UPF0719 family.</text>
</comment>
<comment type="subcellular location">
    <subcellularLocation>
        <location evidence="1">Cell membrane</location>
        <topology evidence="1">Multi-pass membrane protein</topology>
    </subcellularLocation>
</comment>
<evidence type="ECO:0000256" key="2">
    <source>
        <dbReference type="ARBA" id="ARBA00005779"/>
    </source>
</evidence>
<dbReference type="EMBL" id="FKBS01000012">
    <property type="protein sequence ID" value="SAI04677.1"/>
    <property type="molecule type" value="Genomic_DNA"/>
</dbReference>
<evidence type="ECO:0000313" key="9">
    <source>
        <dbReference type="Proteomes" id="UP000077037"/>
    </source>
</evidence>
<dbReference type="Pfam" id="PF03994">
    <property type="entry name" value="DUF350"/>
    <property type="match status" value="1"/>
</dbReference>
<keyword evidence="4 7" id="KW-0812">Transmembrane</keyword>
<evidence type="ECO:0000256" key="6">
    <source>
        <dbReference type="ARBA" id="ARBA00023136"/>
    </source>
</evidence>
<accession>A0A157M6N1</accession>
<keyword evidence="3" id="KW-1003">Cell membrane</keyword>
<evidence type="ECO:0000313" key="8">
    <source>
        <dbReference type="EMBL" id="SAI04677.1"/>
    </source>
</evidence>
<feature type="transmembrane region" description="Helical" evidence="7">
    <location>
        <begin position="72"/>
        <end position="94"/>
    </location>
</feature>
<evidence type="ECO:0000256" key="3">
    <source>
        <dbReference type="ARBA" id="ARBA00022475"/>
    </source>
</evidence>
<proteinExistence type="inferred from homology"/>
<name>A0A157M6N1_9BORD</name>
<protein>
    <submittedName>
        <fullName evidence="8">Predicted membrane protein</fullName>
    </submittedName>
</protein>
<sequence length="128" mass="13579">MPQAYAYLIYLVSALAILGVFAMVYSKITHFDEMALIRKGNSAAALSYCGALIGFSLTLFSSIASHATWPMFISWALGAMATQVLVYLVISRVIRAMNQAIHDNNVAMGGLMGGISLAVGIVNAACLT</sequence>